<evidence type="ECO:0000256" key="24">
    <source>
        <dbReference type="SAM" id="Phobius"/>
    </source>
</evidence>
<dbReference type="Pfam" id="PF01148">
    <property type="entry name" value="CTP_transf_1"/>
    <property type="match status" value="1"/>
</dbReference>
<protein>
    <recommendedName>
        <fullName evidence="7">Phosphatidate cytidylyltransferase</fullName>
        <ecNumber evidence="6">2.7.7.41</ecNumber>
    </recommendedName>
    <alternativeName>
        <fullName evidence="20">CDP-DAG synthase</fullName>
    </alternativeName>
    <alternativeName>
        <fullName evidence="22">CDP-DG synthase</fullName>
    </alternativeName>
    <alternativeName>
        <fullName evidence="18">CDP-diacylglycerol synthase</fullName>
    </alternativeName>
    <alternativeName>
        <fullName evidence="21">CDP-diglyceride pyrophosphorylase</fullName>
    </alternativeName>
    <alternativeName>
        <fullName evidence="23">CDP-diglyceride synthase</fullName>
    </alternativeName>
    <alternativeName>
        <fullName evidence="19">CTP:phosphatidate cytidylyltransferase</fullName>
    </alternativeName>
</protein>
<evidence type="ECO:0000256" key="3">
    <source>
        <dbReference type="ARBA" id="ARBA00005119"/>
    </source>
</evidence>
<gene>
    <name evidence="25" type="ORF">CKA38_09795</name>
</gene>
<evidence type="ECO:0000256" key="21">
    <source>
        <dbReference type="ARBA" id="ARBA00032396"/>
    </source>
</evidence>
<keyword evidence="10" id="KW-0808">Transferase</keyword>
<evidence type="ECO:0000256" key="5">
    <source>
        <dbReference type="ARBA" id="ARBA00010185"/>
    </source>
</evidence>
<name>A0A2U8E6R7_9BACT</name>
<evidence type="ECO:0000256" key="17">
    <source>
        <dbReference type="ARBA" id="ARBA00023264"/>
    </source>
</evidence>
<evidence type="ECO:0000256" key="23">
    <source>
        <dbReference type="ARBA" id="ARBA00033406"/>
    </source>
</evidence>
<comment type="pathway">
    <text evidence="3">Phospholipid metabolism; CDP-diacylglycerol biosynthesis; CDP-diacylglycerol from sn-glycerol 3-phosphate: step 3/3.</text>
</comment>
<evidence type="ECO:0000256" key="1">
    <source>
        <dbReference type="ARBA" id="ARBA00001698"/>
    </source>
</evidence>
<feature type="transmembrane region" description="Helical" evidence="24">
    <location>
        <begin position="140"/>
        <end position="160"/>
    </location>
</feature>
<feature type="transmembrane region" description="Helical" evidence="24">
    <location>
        <begin position="12"/>
        <end position="42"/>
    </location>
</feature>
<keyword evidence="14" id="KW-0443">Lipid metabolism</keyword>
<evidence type="ECO:0000256" key="10">
    <source>
        <dbReference type="ARBA" id="ARBA00022679"/>
    </source>
</evidence>
<evidence type="ECO:0000313" key="26">
    <source>
        <dbReference type="Proteomes" id="UP000244896"/>
    </source>
</evidence>
<dbReference type="GO" id="GO:0005886">
    <property type="term" value="C:plasma membrane"/>
    <property type="evidence" value="ECO:0007669"/>
    <property type="project" value="UniProtKB-SubCell"/>
</dbReference>
<evidence type="ECO:0000256" key="14">
    <source>
        <dbReference type="ARBA" id="ARBA00023098"/>
    </source>
</evidence>
<evidence type="ECO:0000256" key="6">
    <source>
        <dbReference type="ARBA" id="ARBA00012487"/>
    </source>
</evidence>
<keyword evidence="17" id="KW-1208">Phospholipid metabolism</keyword>
<dbReference type="PANTHER" id="PTHR46382:SF1">
    <property type="entry name" value="PHOSPHATIDATE CYTIDYLYLTRANSFERASE"/>
    <property type="match status" value="1"/>
</dbReference>
<proteinExistence type="inferred from homology"/>
<dbReference type="GO" id="GO:0016024">
    <property type="term" value="P:CDP-diacylglycerol biosynthetic process"/>
    <property type="evidence" value="ECO:0007669"/>
    <property type="project" value="TreeGrafter"/>
</dbReference>
<dbReference type="EC" id="2.7.7.41" evidence="6"/>
<keyword evidence="16" id="KW-0594">Phospholipid biosynthesis</keyword>
<evidence type="ECO:0000256" key="8">
    <source>
        <dbReference type="ARBA" id="ARBA00022475"/>
    </source>
</evidence>
<feature type="transmembrane region" description="Helical" evidence="24">
    <location>
        <begin position="207"/>
        <end position="230"/>
    </location>
</feature>
<evidence type="ECO:0000313" key="25">
    <source>
        <dbReference type="EMBL" id="AWI10628.1"/>
    </source>
</evidence>
<keyword evidence="9" id="KW-0444">Lipid biosynthesis</keyword>
<dbReference type="OrthoDB" id="9799199at2"/>
<feature type="transmembrane region" description="Helical" evidence="24">
    <location>
        <begin position="54"/>
        <end position="72"/>
    </location>
</feature>
<reference evidence="25 26" key="1">
    <citation type="journal article" date="2018" name="Syst. Appl. Microbiol.">
        <title>Ereboglobus luteus gen. nov. sp. nov. from cockroach guts, and new insights into the oxygen relationship of the genera Opitutus and Didymococcus (Verrucomicrobia: Opitutaceae).</title>
        <authorList>
            <person name="Tegtmeier D."/>
            <person name="Belitz A."/>
            <person name="Radek R."/>
            <person name="Heimerl T."/>
            <person name="Brune A."/>
        </authorList>
    </citation>
    <scope>NUCLEOTIDE SEQUENCE [LARGE SCALE GENOMIC DNA]</scope>
    <source>
        <strain evidence="25 26">Ho45</strain>
    </source>
</reference>
<evidence type="ECO:0000256" key="4">
    <source>
        <dbReference type="ARBA" id="ARBA00005189"/>
    </source>
</evidence>
<comment type="catalytic activity">
    <reaction evidence="1">
        <text>a 1,2-diacyl-sn-glycero-3-phosphate + CTP + H(+) = a CDP-1,2-diacyl-sn-glycerol + diphosphate</text>
        <dbReference type="Rhea" id="RHEA:16229"/>
        <dbReference type="ChEBI" id="CHEBI:15378"/>
        <dbReference type="ChEBI" id="CHEBI:33019"/>
        <dbReference type="ChEBI" id="CHEBI:37563"/>
        <dbReference type="ChEBI" id="CHEBI:58332"/>
        <dbReference type="ChEBI" id="CHEBI:58608"/>
        <dbReference type="EC" id="2.7.7.41"/>
    </reaction>
</comment>
<comment type="pathway">
    <text evidence="4">Lipid metabolism.</text>
</comment>
<keyword evidence="8" id="KW-1003">Cell membrane</keyword>
<feature type="transmembrane region" description="Helical" evidence="24">
    <location>
        <begin position="78"/>
        <end position="95"/>
    </location>
</feature>
<evidence type="ECO:0000256" key="13">
    <source>
        <dbReference type="ARBA" id="ARBA00022989"/>
    </source>
</evidence>
<dbReference type="EMBL" id="CP023004">
    <property type="protein sequence ID" value="AWI10628.1"/>
    <property type="molecule type" value="Genomic_DNA"/>
</dbReference>
<keyword evidence="12" id="KW-0548">Nucleotidyltransferase</keyword>
<accession>A0A2U8E6R7</accession>
<dbReference type="Proteomes" id="UP000244896">
    <property type="component" value="Chromosome"/>
</dbReference>
<sequence length="274" mass="29731">MLKRTFSTLTLWAAIISLLYFVGAHAAVWMVALMAVVSIYEFNKLTRAIGHHPFQIMSMVVAGLMIIVPYYFPQWNFTATDLLVVGVLGTAIRILGERDPATRTETLSSTIFALVYVPLMLGYFVRIIGQYTAPSASAGVLFFVWVVIVTKLCDTGALLTGMACGKHKMTPVISPKKTWEGVVGGVITSALISALFAWLFARWLPAGFTPLFAALVALPLAVLGVIGDLVESIIKRRADIKDSGKLAPGIGGMFDMTDSLILTAPAAFWLLRLM</sequence>
<comment type="subcellular location">
    <subcellularLocation>
        <location evidence="2">Cell membrane</location>
        <topology evidence="2">Multi-pass membrane protein</topology>
    </subcellularLocation>
</comment>
<comment type="similarity">
    <text evidence="5">Belongs to the CDS family.</text>
</comment>
<evidence type="ECO:0000256" key="2">
    <source>
        <dbReference type="ARBA" id="ARBA00004651"/>
    </source>
</evidence>
<dbReference type="KEGG" id="elut:CKA38_09795"/>
<evidence type="ECO:0000256" key="16">
    <source>
        <dbReference type="ARBA" id="ARBA00023209"/>
    </source>
</evidence>
<evidence type="ECO:0000256" key="7">
    <source>
        <dbReference type="ARBA" id="ARBA00019373"/>
    </source>
</evidence>
<evidence type="ECO:0000256" key="9">
    <source>
        <dbReference type="ARBA" id="ARBA00022516"/>
    </source>
</evidence>
<evidence type="ECO:0000256" key="18">
    <source>
        <dbReference type="ARBA" id="ARBA00029893"/>
    </source>
</evidence>
<keyword evidence="13 24" id="KW-1133">Transmembrane helix</keyword>
<evidence type="ECO:0000256" key="19">
    <source>
        <dbReference type="ARBA" id="ARBA00031825"/>
    </source>
</evidence>
<evidence type="ECO:0000256" key="20">
    <source>
        <dbReference type="ARBA" id="ARBA00032253"/>
    </source>
</evidence>
<dbReference type="GO" id="GO:0004605">
    <property type="term" value="F:phosphatidate cytidylyltransferase activity"/>
    <property type="evidence" value="ECO:0007669"/>
    <property type="project" value="UniProtKB-EC"/>
</dbReference>
<evidence type="ECO:0000256" key="11">
    <source>
        <dbReference type="ARBA" id="ARBA00022692"/>
    </source>
</evidence>
<keyword evidence="11 24" id="KW-0812">Transmembrane</keyword>
<evidence type="ECO:0000256" key="15">
    <source>
        <dbReference type="ARBA" id="ARBA00023136"/>
    </source>
</evidence>
<keyword evidence="15 24" id="KW-0472">Membrane</keyword>
<keyword evidence="26" id="KW-1185">Reference proteome</keyword>
<evidence type="ECO:0000256" key="12">
    <source>
        <dbReference type="ARBA" id="ARBA00022695"/>
    </source>
</evidence>
<feature type="transmembrane region" description="Helical" evidence="24">
    <location>
        <begin position="107"/>
        <end position="128"/>
    </location>
</feature>
<organism evidence="25 26">
    <name type="scientific">Ereboglobus luteus</name>
    <dbReference type="NCBI Taxonomy" id="1796921"/>
    <lineage>
        <taxon>Bacteria</taxon>
        <taxon>Pseudomonadati</taxon>
        <taxon>Verrucomicrobiota</taxon>
        <taxon>Opitutia</taxon>
        <taxon>Opitutales</taxon>
        <taxon>Opitutaceae</taxon>
        <taxon>Ereboglobus</taxon>
    </lineage>
</organism>
<feature type="transmembrane region" description="Helical" evidence="24">
    <location>
        <begin position="181"/>
        <end position="201"/>
    </location>
</feature>
<dbReference type="PANTHER" id="PTHR46382">
    <property type="entry name" value="PHOSPHATIDATE CYTIDYLYLTRANSFERASE"/>
    <property type="match status" value="1"/>
</dbReference>
<evidence type="ECO:0000256" key="22">
    <source>
        <dbReference type="ARBA" id="ARBA00032743"/>
    </source>
</evidence>
<dbReference type="AlphaFoldDB" id="A0A2U8E6R7"/>